<sequence length="80" mass="9459">MEFRRGLAFWAAFRRSRTLKCGEIGSELANSIGKLAPIWMPESRREISSDLPSYRKIIYNFRNEWELRNLTYTGFVRKLG</sequence>
<comment type="caution">
    <text evidence="1">The sequence shown here is derived from an EMBL/GenBank/DDBJ whole genome shotgun (WGS) entry which is preliminary data.</text>
</comment>
<proteinExistence type="predicted"/>
<gene>
    <name evidence="1" type="ORF">CHRIB12_LOCUS22386</name>
</gene>
<dbReference type="AlphaFoldDB" id="A0A915ZWB6"/>
<dbReference type="EMBL" id="CAGKOT010000076">
    <property type="protein sequence ID" value="CAB5392378.1"/>
    <property type="molecule type" value="Genomic_DNA"/>
</dbReference>
<evidence type="ECO:0000313" key="2">
    <source>
        <dbReference type="Proteomes" id="UP000684084"/>
    </source>
</evidence>
<evidence type="ECO:0000313" key="1">
    <source>
        <dbReference type="EMBL" id="CAB5392378.1"/>
    </source>
</evidence>
<accession>A0A915ZWB6</accession>
<name>A0A915ZWB6_9GLOM</name>
<reference evidence="1" key="1">
    <citation type="submission" date="2020-05" db="EMBL/GenBank/DDBJ databases">
        <authorList>
            <person name="Rincon C."/>
            <person name="Sanders R I."/>
            <person name="Robbins C."/>
            <person name="Chaturvedi A."/>
        </authorList>
    </citation>
    <scope>NUCLEOTIDE SEQUENCE</scope>
    <source>
        <strain evidence="1">CHB12</strain>
    </source>
</reference>
<dbReference type="OrthoDB" id="10389844at2759"/>
<protein>
    <submittedName>
        <fullName evidence="1">Uncharacterized protein</fullName>
    </submittedName>
</protein>
<organism evidence="1 2">
    <name type="scientific">Rhizophagus irregularis</name>
    <dbReference type="NCBI Taxonomy" id="588596"/>
    <lineage>
        <taxon>Eukaryota</taxon>
        <taxon>Fungi</taxon>
        <taxon>Fungi incertae sedis</taxon>
        <taxon>Mucoromycota</taxon>
        <taxon>Glomeromycotina</taxon>
        <taxon>Glomeromycetes</taxon>
        <taxon>Glomerales</taxon>
        <taxon>Glomeraceae</taxon>
        <taxon>Rhizophagus</taxon>
    </lineage>
</organism>
<dbReference type="Proteomes" id="UP000684084">
    <property type="component" value="Unassembled WGS sequence"/>
</dbReference>